<evidence type="ECO:0000256" key="1">
    <source>
        <dbReference type="SAM" id="Phobius"/>
    </source>
</evidence>
<dbReference type="GO" id="GO:0003843">
    <property type="term" value="F:1,3-beta-D-glucan synthase activity"/>
    <property type="evidence" value="ECO:0007669"/>
    <property type="project" value="InterPro"/>
</dbReference>
<feature type="domain" description="Glycosyl transferase 48" evidence="2">
    <location>
        <begin position="57"/>
        <end position="175"/>
    </location>
</feature>
<gene>
    <name evidence="3" type="ORF">IEQ34_006107</name>
</gene>
<dbReference type="PANTHER" id="PTHR12741">
    <property type="entry name" value="LYST-INTERACTING PROTEIN LIP5 DOPAMINE RESPONSIVE PROTEIN DRG-1"/>
    <property type="match status" value="1"/>
</dbReference>
<accession>A0AAV7GWV9</accession>
<dbReference type="GO" id="GO:0006075">
    <property type="term" value="P:(1-&gt;3)-beta-D-glucan biosynthetic process"/>
    <property type="evidence" value="ECO:0007669"/>
    <property type="project" value="InterPro"/>
</dbReference>
<proteinExistence type="predicted"/>
<protein>
    <recommendedName>
        <fullName evidence="2">Glycosyl transferase 48 domain-containing protein</fullName>
    </recommendedName>
</protein>
<dbReference type="PANTHER" id="PTHR12741:SF106">
    <property type="entry name" value="CALLOSE SYNTHASE 5"/>
    <property type="match status" value="1"/>
</dbReference>
<evidence type="ECO:0000259" key="2">
    <source>
        <dbReference type="Pfam" id="PF02364"/>
    </source>
</evidence>
<dbReference type="InterPro" id="IPR003440">
    <property type="entry name" value="Glyco_trans_48_dom"/>
</dbReference>
<dbReference type="GO" id="GO:0005886">
    <property type="term" value="C:plasma membrane"/>
    <property type="evidence" value="ECO:0007669"/>
    <property type="project" value="TreeGrafter"/>
</dbReference>
<dbReference type="Pfam" id="PF02364">
    <property type="entry name" value="Glucan_synthase"/>
    <property type="match status" value="1"/>
</dbReference>
<keyword evidence="1" id="KW-1133">Transmembrane helix</keyword>
<sequence length="195" mass="22128">MRNLLEEFNEDHGLRPPTILGVRGHIFIGIIFGMAHVKLRNKFCDNWTKGFGYSIEGDKSKASRGINLSEDIFVGFNLTLRQGNITHYEYISVGKGHDVGLNQISMFETKVSYSNGEKILGRDICHLGHRFDFFRMLSYYTIIGFYVSSMMVVIVVHLFLYGKPYLSLSRLESSMRGNNPLKAAMSSQSAIPVQF</sequence>
<feature type="transmembrane region" description="Helical" evidence="1">
    <location>
        <begin position="20"/>
        <end position="39"/>
    </location>
</feature>
<dbReference type="AlphaFoldDB" id="A0AAV7GWV9"/>
<keyword evidence="1" id="KW-0472">Membrane</keyword>
<dbReference type="EMBL" id="JAGFBR010000006">
    <property type="protein sequence ID" value="KAH0466004.1"/>
    <property type="molecule type" value="Genomic_DNA"/>
</dbReference>
<evidence type="ECO:0000313" key="4">
    <source>
        <dbReference type="Proteomes" id="UP000775213"/>
    </source>
</evidence>
<keyword evidence="4" id="KW-1185">Reference proteome</keyword>
<feature type="transmembrane region" description="Helical" evidence="1">
    <location>
        <begin position="137"/>
        <end position="160"/>
    </location>
</feature>
<dbReference type="Proteomes" id="UP000775213">
    <property type="component" value="Unassembled WGS sequence"/>
</dbReference>
<organism evidence="3 4">
    <name type="scientific">Dendrobium chrysotoxum</name>
    <name type="common">Orchid</name>
    <dbReference type="NCBI Taxonomy" id="161865"/>
    <lineage>
        <taxon>Eukaryota</taxon>
        <taxon>Viridiplantae</taxon>
        <taxon>Streptophyta</taxon>
        <taxon>Embryophyta</taxon>
        <taxon>Tracheophyta</taxon>
        <taxon>Spermatophyta</taxon>
        <taxon>Magnoliopsida</taxon>
        <taxon>Liliopsida</taxon>
        <taxon>Asparagales</taxon>
        <taxon>Orchidaceae</taxon>
        <taxon>Epidendroideae</taxon>
        <taxon>Malaxideae</taxon>
        <taxon>Dendrobiinae</taxon>
        <taxon>Dendrobium</taxon>
    </lineage>
</organism>
<evidence type="ECO:0000313" key="3">
    <source>
        <dbReference type="EMBL" id="KAH0466004.1"/>
    </source>
</evidence>
<name>A0AAV7GWV9_DENCH</name>
<keyword evidence="1" id="KW-0812">Transmembrane</keyword>
<dbReference type="GO" id="GO:0000148">
    <property type="term" value="C:1,3-beta-D-glucan synthase complex"/>
    <property type="evidence" value="ECO:0007669"/>
    <property type="project" value="InterPro"/>
</dbReference>
<comment type="caution">
    <text evidence="3">The sequence shown here is derived from an EMBL/GenBank/DDBJ whole genome shotgun (WGS) entry which is preliminary data.</text>
</comment>
<reference evidence="3 4" key="1">
    <citation type="journal article" date="2021" name="Hortic Res">
        <title>Chromosome-scale assembly of the Dendrobium chrysotoxum genome enhances the understanding of orchid evolution.</title>
        <authorList>
            <person name="Zhang Y."/>
            <person name="Zhang G.Q."/>
            <person name="Zhang D."/>
            <person name="Liu X.D."/>
            <person name="Xu X.Y."/>
            <person name="Sun W.H."/>
            <person name="Yu X."/>
            <person name="Zhu X."/>
            <person name="Wang Z.W."/>
            <person name="Zhao X."/>
            <person name="Zhong W.Y."/>
            <person name="Chen H."/>
            <person name="Yin W.L."/>
            <person name="Huang T."/>
            <person name="Niu S.C."/>
            <person name="Liu Z.J."/>
        </authorList>
    </citation>
    <scope>NUCLEOTIDE SEQUENCE [LARGE SCALE GENOMIC DNA]</scope>
    <source>
        <strain evidence="3">Lindl</strain>
    </source>
</reference>